<dbReference type="CDD" id="cd01335">
    <property type="entry name" value="Radical_SAM"/>
    <property type="match status" value="1"/>
</dbReference>
<dbReference type="InterPro" id="IPR006638">
    <property type="entry name" value="Elp3/MiaA/NifB-like_rSAM"/>
</dbReference>
<sequence length="610" mass="68407">MILITYGQAPVQEVAIKRKKQASGSDGSRRDVLLEQERGSFLKKWTGLRPIALLYPNRYRVGMSSLGFQLVYSLLNNLESIVCERFFLPENGERFLSIESGRELDQFPLVYISISFEHDYLHLVEMLLQGGIAPLAADRDEQVSPGSPLVVCGGVATFMNPEPLAPFVDLFFIGEAEPLLEKVTDFLLDHFPDSSRQDLLYNLCRKHEGCYAPALYTPEYDDSGRLAAHRPEPGLVPTIKKIFQEQCSKASHSQLLTPEAEFSDLFLTELGRGCSRGCRFCAAGYIYRPPRLWDADAVIAGIEERNREISRVGLLGMEMADAMELDTLSDYLQESGCALSFSSLRADRLSGPLLELLSESGLKSVAIAPDGCSERLRKVINKGLDEQDLLLAAERLVDAGIYKLKLYLMIGLPSETLEDLDEAIELLAKIKNKTDLIGRRRGRLCDITISINCFTPKAWTPFQFHAFGVSSRLESGETRPAGEVVAGLKKKLKYLKKGFKKYANVHVNHDKPDNVLFQAVLARGDRRVADMLLEMARNRTPWKQAMKQAGLSPEQYAVRGYGEKDYFPWSIIDHSIKQSFLWKEYQKSFTAKSSVPCNTEKCRLCGVCNG</sequence>
<proteinExistence type="predicted"/>
<dbReference type="GO" id="GO:0003824">
    <property type="term" value="F:catalytic activity"/>
    <property type="evidence" value="ECO:0007669"/>
    <property type="project" value="InterPro"/>
</dbReference>
<gene>
    <name evidence="2" type="ORF">DGMP_07110</name>
</gene>
<dbReference type="InterPro" id="IPR045784">
    <property type="entry name" value="Radical_SAM_N2"/>
</dbReference>
<dbReference type="SFLD" id="SFLDG01082">
    <property type="entry name" value="B12-binding_domain_containing"/>
    <property type="match status" value="1"/>
</dbReference>
<dbReference type="SFLD" id="SFLDS00029">
    <property type="entry name" value="Radical_SAM"/>
    <property type="match status" value="1"/>
</dbReference>
<dbReference type="RefSeq" id="WP_228856188.1">
    <property type="nucleotide sequence ID" value="NZ_AP024086.1"/>
</dbReference>
<dbReference type="KEGG" id="dbk:DGMP_07110"/>
<keyword evidence="3" id="KW-1185">Reference proteome</keyword>
<dbReference type="PANTHER" id="PTHR42731:SF5">
    <property type="entry name" value="RADICAL SAM DOMAIN PROTEIN"/>
    <property type="match status" value="1"/>
</dbReference>
<feature type="domain" description="Radical SAM core" evidence="1">
    <location>
        <begin position="260"/>
        <end position="500"/>
    </location>
</feature>
<dbReference type="PANTHER" id="PTHR42731">
    <property type="entry name" value="SLL1084 PROTEIN"/>
    <property type="match status" value="1"/>
</dbReference>
<dbReference type="SMART" id="SM00729">
    <property type="entry name" value="Elp3"/>
    <property type="match status" value="1"/>
</dbReference>
<dbReference type="Pfam" id="PF04055">
    <property type="entry name" value="Radical_SAM"/>
    <property type="match status" value="1"/>
</dbReference>
<name>A0A8D5JCS7_9BACT</name>
<organism evidence="2 3">
    <name type="scientific">Desulfomarina profundi</name>
    <dbReference type="NCBI Taxonomy" id="2772557"/>
    <lineage>
        <taxon>Bacteria</taxon>
        <taxon>Pseudomonadati</taxon>
        <taxon>Thermodesulfobacteriota</taxon>
        <taxon>Desulfobulbia</taxon>
        <taxon>Desulfobulbales</taxon>
        <taxon>Desulfobulbaceae</taxon>
        <taxon>Desulfomarina</taxon>
    </lineage>
</organism>
<dbReference type="GO" id="GO:0051536">
    <property type="term" value="F:iron-sulfur cluster binding"/>
    <property type="evidence" value="ECO:0007669"/>
    <property type="project" value="InterPro"/>
</dbReference>
<evidence type="ECO:0000259" key="1">
    <source>
        <dbReference type="PROSITE" id="PS51918"/>
    </source>
</evidence>
<protein>
    <submittedName>
        <fullName evidence="2">Radical SAM protein</fullName>
    </submittedName>
</protein>
<accession>A0A8D5JCS7</accession>
<reference evidence="2" key="1">
    <citation type="submission" date="2020-09" db="EMBL/GenBank/DDBJ databases">
        <title>Desulfogranum mesoprofundum gen. nov., sp. nov., a novel mesophilic, sulfate-reducing chemolithoautotroph isolated from a deep-sea hydrothermal vent chimney in the Suiyo Seamount.</title>
        <authorList>
            <person name="Hashimoto Y."/>
            <person name="Nakagawa S."/>
        </authorList>
    </citation>
    <scope>NUCLEOTIDE SEQUENCE</scope>
    <source>
        <strain evidence="2">KT2</strain>
    </source>
</reference>
<evidence type="ECO:0000313" key="2">
    <source>
        <dbReference type="EMBL" id="BCL60018.1"/>
    </source>
</evidence>
<dbReference type="Proteomes" id="UP000826725">
    <property type="component" value="Chromosome"/>
</dbReference>
<dbReference type="InterPro" id="IPR007197">
    <property type="entry name" value="rSAM"/>
</dbReference>
<dbReference type="EMBL" id="AP024086">
    <property type="protein sequence ID" value="BCL60018.1"/>
    <property type="molecule type" value="Genomic_DNA"/>
</dbReference>
<dbReference type="AlphaFoldDB" id="A0A8D5JCS7"/>
<dbReference type="PROSITE" id="PS51918">
    <property type="entry name" value="RADICAL_SAM"/>
    <property type="match status" value="1"/>
</dbReference>
<evidence type="ECO:0000313" key="3">
    <source>
        <dbReference type="Proteomes" id="UP000826725"/>
    </source>
</evidence>
<dbReference type="Pfam" id="PF19864">
    <property type="entry name" value="Radical_SAM_N2"/>
    <property type="match status" value="1"/>
</dbReference>